<evidence type="ECO:0000313" key="1">
    <source>
        <dbReference type="EMBL" id="KAK7244458.1"/>
    </source>
</evidence>
<accession>A0AAN9HT51</accession>
<sequence>MATYTAQDIADIREFLAFLLFCMAHCNALMKKQFSENYINPETQLISSPVQLNFSRALQAPPAPLGLVSGPIPPLSLAPELVPAALAPAPAPAPTVEPAPTQASESIPTVASASQPQELKVSLSDRSMPYIDLLDKPIYNDELAYGDNISENSDEALLVEVAMKIIMVLVTTMMACGGGDDDDDNR</sequence>
<evidence type="ECO:0000313" key="2">
    <source>
        <dbReference type="Proteomes" id="UP001372338"/>
    </source>
</evidence>
<dbReference type="Proteomes" id="UP001372338">
    <property type="component" value="Unassembled WGS sequence"/>
</dbReference>
<gene>
    <name evidence="1" type="ORF">RIF29_39280</name>
</gene>
<comment type="caution">
    <text evidence="1">The sequence shown here is derived from an EMBL/GenBank/DDBJ whole genome shotgun (WGS) entry which is preliminary data.</text>
</comment>
<dbReference type="AlphaFoldDB" id="A0AAN9HT51"/>
<protein>
    <submittedName>
        <fullName evidence="1">Uncharacterized protein</fullName>
    </submittedName>
</protein>
<keyword evidence="2" id="KW-1185">Reference proteome</keyword>
<reference evidence="1 2" key="1">
    <citation type="submission" date="2024-01" db="EMBL/GenBank/DDBJ databases">
        <title>The genomes of 5 underutilized Papilionoideae crops provide insights into root nodulation and disease resistanc.</title>
        <authorList>
            <person name="Yuan L."/>
        </authorList>
    </citation>
    <scope>NUCLEOTIDE SEQUENCE [LARGE SCALE GENOMIC DNA]</scope>
    <source>
        <strain evidence="1">ZHUSHIDOU_FW_LH</strain>
        <tissue evidence="1">Leaf</tissue>
    </source>
</reference>
<dbReference type="EMBL" id="JAYWIO010000008">
    <property type="protein sequence ID" value="KAK7244458.1"/>
    <property type="molecule type" value="Genomic_DNA"/>
</dbReference>
<name>A0AAN9HT51_CROPI</name>
<organism evidence="1 2">
    <name type="scientific">Crotalaria pallida</name>
    <name type="common">Smooth rattlebox</name>
    <name type="synonym">Crotalaria striata</name>
    <dbReference type="NCBI Taxonomy" id="3830"/>
    <lineage>
        <taxon>Eukaryota</taxon>
        <taxon>Viridiplantae</taxon>
        <taxon>Streptophyta</taxon>
        <taxon>Embryophyta</taxon>
        <taxon>Tracheophyta</taxon>
        <taxon>Spermatophyta</taxon>
        <taxon>Magnoliopsida</taxon>
        <taxon>eudicotyledons</taxon>
        <taxon>Gunneridae</taxon>
        <taxon>Pentapetalae</taxon>
        <taxon>rosids</taxon>
        <taxon>fabids</taxon>
        <taxon>Fabales</taxon>
        <taxon>Fabaceae</taxon>
        <taxon>Papilionoideae</taxon>
        <taxon>50 kb inversion clade</taxon>
        <taxon>genistoids sensu lato</taxon>
        <taxon>core genistoids</taxon>
        <taxon>Crotalarieae</taxon>
        <taxon>Crotalaria</taxon>
    </lineage>
</organism>
<proteinExistence type="predicted"/>